<dbReference type="VEuPathDB" id="GiardiaDB:QR46_4992"/>
<protein>
    <submittedName>
        <fullName evidence="2">Tenascin</fullName>
    </submittedName>
</protein>
<evidence type="ECO:0000313" key="2">
    <source>
        <dbReference type="EMBL" id="KWX11055.1"/>
    </source>
</evidence>
<dbReference type="EMBL" id="JXTI01000494">
    <property type="protein sequence ID" value="KWX11055.1"/>
    <property type="molecule type" value="Genomic_DNA"/>
</dbReference>
<gene>
    <name evidence="2" type="ORF">QR46_4992</name>
</gene>
<proteinExistence type="predicted"/>
<organism evidence="2 3">
    <name type="scientific">Giardia duodenalis assemblage B</name>
    <dbReference type="NCBI Taxonomy" id="1394984"/>
    <lineage>
        <taxon>Eukaryota</taxon>
        <taxon>Metamonada</taxon>
        <taxon>Diplomonadida</taxon>
        <taxon>Hexamitidae</taxon>
        <taxon>Giardiinae</taxon>
        <taxon>Giardia</taxon>
    </lineage>
</organism>
<name>A0A132NLS3_GIAIN</name>
<reference evidence="2 3" key="1">
    <citation type="journal article" date="2015" name="Mol. Biochem. Parasitol.">
        <title>Identification of polymorphic genes for use in assemblage B genotyping assays through comparative genomics of multiple assemblage B Giardia duodenalis isolates.</title>
        <authorList>
            <person name="Wielinga C."/>
            <person name="Thompson R.C."/>
            <person name="Monis P."/>
            <person name="Ryan U."/>
        </authorList>
    </citation>
    <scope>NUCLEOTIDE SEQUENCE [LARGE SCALE GENOMIC DNA]</scope>
    <source>
        <strain evidence="2 3">BAH15c1</strain>
    </source>
</reference>
<sequence>MHLRRGLPRGPVRSPSEERRGRTGGHGEHLPLLRPPLLSAARCYAAPVQ</sequence>
<evidence type="ECO:0000313" key="3">
    <source>
        <dbReference type="Proteomes" id="UP000070089"/>
    </source>
</evidence>
<dbReference type="Proteomes" id="UP000070089">
    <property type="component" value="Unassembled WGS sequence"/>
</dbReference>
<evidence type="ECO:0000256" key="1">
    <source>
        <dbReference type="SAM" id="MobiDB-lite"/>
    </source>
</evidence>
<feature type="compositionally biased region" description="Basic and acidic residues" evidence="1">
    <location>
        <begin position="15"/>
        <end position="31"/>
    </location>
</feature>
<dbReference type="AlphaFoldDB" id="A0A132NLS3"/>
<feature type="region of interest" description="Disordered" evidence="1">
    <location>
        <begin position="1"/>
        <end position="33"/>
    </location>
</feature>
<comment type="caution">
    <text evidence="2">The sequence shown here is derived from an EMBL/GenBank/DDBJ whole genome shotgun (WGS) entry which is preliminary data.</text>
</comment>
<accession>A0A132NLS3</accession>